<accession>A0A955RR79</accession>
<dbReference type="InterPro" id="IPR000639">
    <property type="entry name" value="Epox_hydrolase-like"/>
</dbReference>
<dbReference type="PRINTS" id="PR00412">
    <property type="entry name" value="EPOXHYDRLASE"/>
</dbReference>
<dbReference type="PRINTS" id="PR00111">
    <property type="entry name" value="ABHYDROLASE"/>
</dbReference>
<evidence type="ECO:0000313" key="3">
    <source>
        <dbReference type="Proteomes" id="UP000751518"/>
    </source>
</evidence>
<feature type="domain" description="AB hydrolase-1" evidence="1">
    <location>
        <begin position="34"/>
        <end position="271"/>
    </location>
</feature>
<reference evidence="2" key="2">
    <citation type="journal article" date="2021" name="Microbiome">
        <title>Successional dynamics and alternative stable states in a saline activated sludge microbial community over 9 years.</title>
        <authorList>
            <person name="Wang Y."/>
            <person name="Ye J."/>
            <person name="Ju F."/>
            <person name="Liu L."/>
            <person name="Boyd J.A."/>
            <person name="Deng Y."/>
            <person name="Parks D.H."/>
            <person name="Jiang X."/>
            <person name="Yin X."/>
            <person name="Woodcroft B.J."/>
            <person name="Tyson G.W."/>
            <person name="Hugenholtz P."/>
            <person name="Polz M.F."/>
            <person name="Zhang T."/>
        </authorList>
    </citation>
    <scope>NUCLEOTIDE SEQUENCE</scope>
    <source>
        <strain evidence="2">HKST-UBA03</strain>
    </source>
</reference>
<evidence type="ECO:0000259" key="1">
    <source>
        <dbReference type="Pfam" id="PF00561"/>
    </source>
</evidence>
<dbReference type="SUPFAM" id="SSF53474">
    <property type="entry name" value="alpha/beta-Hydrolases"/>
    <property type="match status" value="1"/>
</dbReference>
<name>A0A955RR79_UNCKA</name>
<dbReference type="Proteomes" id="UP000751518">
    <property type="component" value="Unassembled WGS sequence"/>
</dbReference>
<comment type="caution">
    <text evidence="2">The sequence shown here is derived from an EMBL/GenBank/DDBJ whole genome shotgun (WGS) entry which is preliminary data.</text>
</comment>
<dbReference type="GO" id="GO:0016787">
    <property type="term" value="F:hydrolase activity"/>
    <property type="evidence" value="ECO:0007669"/>
    <property type="project" value="UniProtKB-KW"/>
</dbReference>
<gene>
    <name evidence="2" type="ORF">KC614_03590</name>
</gene>
<dbReference type="EMBL" id="JAGQKZ010000031">
    <property type="protein sequence ID" value="MCA9392259.1"/>
    <property type="molecule type" value="Genomic_DNA"/>
</dbReference>
<dbReference type="PANTHER" id="PTHR43798">
    <property type="entry name" value="MONOACYLGLYCEROL LIPASE"/>
    <property type="match status" value="1"/>
</dbReference>
<organism evidence="2 3">
    <name type="scientific">candidate division WWE3 bacterium</name>
    <dbReference type="NCBI Taxonomy" id="2053526"/>
    <lineage>
        <taxon>Bacteria</taxon>
        <taxon>Katanobacteria</taxon>
    </lineage>
</organism>
<reference evidence="2" key="1">
    <citation type="submission" date="2020-04" db="EMBL/GenBank/DDBJ databases">
        <authorList>
            <person name="Zhang T."/>
        </authorList>
    </citation>
    <scope>NUCLEOTIDE SEQUENCE</scope>
    <source>
        <strain evidence="2">HKST-UBA03</strain>
    </source>
</reference>
<dbReference type="InterPro" id="IPR000073">
    <property type="entry name" value="AB_hydrolase_1"/>
</dbReference>
<dbReference type="AlphaFoldDB" id="A0A955RR79"/>
<dbReference type="InterPro" id="IPR050266">
    <property type="entry name" value="AB_hydrolase_sf"/>
</dbReference>
<dbReference type="Gene3D" id="3.40.50.1820">
    <property type="entry name" value="alpha/beta hydrolase"/>
    <property type="match status" value="1"/>
</dbReference>
<sequence>METGTESIFSHNLPVKEVIVNNTPIRYVQTGNGPSLVLLHGLTNNWYGWGAMIPYLEKDFTLIMPDLPGYGMSGDLEEYSLEIQGEYIVEFINQLPEFPAAVMGVSMGSLLTAEVAKHIGSKLRSVILVSPLIKKGRTTYLTKGMEYIMRALNTTSYTTELLKYVVGTRRMAYALSKHLNMYEFNKELVDEYGIEGKKQMRAKTYPEMSISVSRYDLVHTLKDYPYQTLMIYGKHDRASRPNYAREILEASNPNISCVEIDRGGHWVSVEQPEKVAKQIVKHLAS</sequence>
<dbReference type="Pfam" id="PF00561">
    <property type="entry name" value="Abhydrolase_1"/>
    <property type="match status" value="1"/>
</dbReference>
<proteinExistence type="predicted"/>
<evidence type="ECO:0000313" key="2">
    <source>
        <dbReference type="EMBL" id="MCA9392259.1"/>
    </source>
</evidence>
<protein>
    <submittedName>
        <fullName evidence="2">Alpha/beta hydrolase</fullName>
    </submittedName>
</protein>
<keyword evidence="2" id="KW-0378">Hydrolase</keyword>
<dbReference type="InterPro" id="IPR029058">
    <property type="entry name" value="AB_hydrolase_fold"/>
</dbReference>